<dbReference type="AlphaFoldDB" id="A0A094YL66"/>
<evidence type="ECO:0000313" key="2">
    <source>
        <dbReference type="Proteomes" id="UP000029452"/>
    </source>
</evidence>
<protein>
    <submittedName>
        <fullName evidence="1">Uncharacterized protein</fullName>
    </submittedName>
</protein>
<dbReference type="EMBL" id="JPGK01000004">
    <property type="protein sequence ID" value="KGA93966.1"/>
    <property type="molecule type" value="Genomic_DNA"/>
</dbReference>
<name>A0A094YL66_9BACT</name>
<dbReference type="Proteomes" id="UP000029452">
    <property type="component" value="Unassembled WGS sequence"/>
</dbReference>
<comment type="caution">
    <text evidence="1">The sequence shown here is derived from an EMBL/GenBank/DDBJ whole genome shotgun (WGS) entry which is preliminary data.</text>
</comment>
<sequence>MRGNIVRKLEGRGEKISLPVSPETKEKWEEVQRALITKGYEIDTDQAVKRIIRSLEAVVNPGPPRRNSVGPEEDK</sequence>
<evidence type="ECO:0000313" key="1">
    <source>
        <dbReference type="EMBL" id="KGA93966.1"/>
    </source>
</evidence>
<dbReference type="RefSeq" id="WP_036081926.1">
    <property type="nucleotide sequence ID" value="NZ_JPGK01000004.1"/>
</dbReference>
<reference evidence="1 2" key="1">
    <citation type="submission" date="2014-06" db="EMBL/GenBank/DDBJ databases">
        <title>Draft genome sequence of iron oxidizing acidophile Leptospirillum ferriphilum DSM14647.</title>
        <authorList>
            <person name="Cardenas J.P."/>
            <person name="Lazcano M."/>
            <person name="Ossandon F.J."/>
            <person name="Corbett M."/>
            <person name="Holmes D.S."/>
            <person name="Watkin E."/>
        </authorList>
    </citation>
    <scope>NUCLEOTIDE SEQUENCE [LARGE SCALE GENOMIC DNA]</scope>
    <source>
        <strain evidence="1 2">DSM 14647</strain>
    </source>
</reference>
<organism evidence="1 2">
    <name type="scientific">Leptospirillum ferriphilum</name>
    <dbReference type="NCBI Taxonomy" id="178606"/>
    <lineage>
        <taxon>Bacteria</taxon>
        <taxon>Pseudomonadati</taxon>
        <taxon>Nitrospirota</taxon>
        <taxon>Nitrospiria</taxon>
        <taxon>Nitrospirales</taxon>
        <taxon>Nitrospiraceae</taxon>
        <taxon>Leptospirillum</taxon>
    </lineage>
</organism>
<proteinExistence type="predicted"/>
<accession>A0A094YL66</accession>
<dbReference type="PATRIC" id="fig|178606.4.peg.1123"/>
<gene>
    <name evidence="1" type="ORF">LptCag_0592</name>
</gene>